<organism evidence="2 3">
    <name type="scientific">Angomonas deanei</name>
    <dbReference type="NCBI Taxonomy" id="59799"/>
    <lineage>
        <taxon>Eukaryota</taxon>
        <taxon>Discoba</taxon>
        <taxon>Euglenozoa</taxon>
        <taxon>Kinetoplastea</taxon>
        <taxon>Metakinetoplastina</taxon>
        <taxon>Trypanosomatida</taxon>
        <taxon>Trypanosomatidae</taxon>
        <taxon>Strigomonadinae</taxon>
        <taxon>Angomonas</taxon>
    </lineage>
</organism>
<keyword evidence="1" id="KW-0472">Membrane</keyword>
<keyword evidence="1" id="KW-1133">Transmembrane helix</keyword>
<reference evidence="2 3" key="1">
    <citation type="submission" date="2020-08" db="EMBL/GenBank/DDBJ databases">
        <authorList>
            <person name="Newling K."/>
            <person name="Davey J."/>
            <person name="Forrester S."/>
        </authorList>
    </citation>
    <scope>NUCLEOTIDE SEQUENCE [LARGE SCALE GENOMIC DNA]</scope>
    <source>
        <strain evidence="3">Crithidia deanei Carvalho (ATCC PRA-265)</strain>
    </source>
</reference>
<feature type="transmembrane region" description="Helical" evidence="1">
    <location>
        <begin position="58"/>
        <end position="80"/>
    </location>
</feature>
<dbReference type="EMBL" id="LR877151">
    <property type="protein sequence ID" value="CAD2216906.1"/>
    <property type="molecule type" value="Genomic_DNA"/>
</dbReference>
<protein>
    <submittedName>
        <fullName evidence="2">Uncharacterized protein</fullName>
    </submittedName>
</protein>
<keyword evidence="3" id="KW-1185">Reference proteome</keyword>
<name>A0A7G2CAT6_9TRYP</name>
<proteinExistence type="predicted"/>
<evidence type="ECO:0000313" key="2">
    <source>
        <dbReference type="EMBL" id="CAD2216906.1"/>
    </source>
</evidence>
<dbReference type="VEuPathDB" id="TriTrypDB:ADEAN_000438400"/>
<sequence length="162" mass="18956">MFALFPTGLDEEQARRQITQEDDETSLVHQFHELRMREMQLRITEQFLTESRKAKARLSLSVLLFFYVARLCWGCVTLLLHGSADGGAPSKYSLYGLLRFSEYTEKLYRGMAVCAILASVWFLLELVHYLGKEFKNSWDQYERCHEEYVEQTGKANKIKITK</sequence>
<accession>A0A7G2CAT6</accession>
<feature type="transmembrane region" description="Helical" evidence="1">
    <location>
        <begin position="107"/>
        <end position="127"/>
    </location>
</feature>
<keyword evidence="1" id="KW-0812">Transmembrane</keyword>
<evidence type="ECO:0000256" key="1">
    <source>
        <dbReference type="SAM" id="Phobius"/>
    </source>
</evidence>
<evidence type="ECO:0000313" key="3">
    <source>
        <dbReference type="Proteomes" id="UP000515908"/>
    </source>
</evidence>
<dbReference type="Proteomes" id="UP000515908">
    <property type="component" value="Chromosome 07"/>
</dbReference>
<gene>
    <name evidence="2" type="ORF">ADEAN_000438400</name>
</gene>
<dbReference type="AlphaFoldDB" id="A0A7G2CAT6"/>